<dbReference type="Gene3D" id="3.10.20.600">
    <property type="match status" value="1"/>
</dbReference>
<dbReference type="GO" id="GO:0051539">
    <property type="term" value="F:4 iron, 4 sulfur cluster binding"/>
    <property type="evidence" value="ECO:0007669"/>
    <property type="project" value="UniProtKB-KW"/>
</dbReference>
<dbReference type="PROSITE" id="PS00645">
    <property type="entry name" value="COMPLEX1_51K_2"/>
    <property type="match status" value="1"/>
</dbReference>
<dbReference type="GO" id="GO:0008137">
    <property type="term" value="F:NADH dehydrogenase (ubiquinone) activity"/>
    <property type="evidence" value="ECO:0007669"/>
    <property type="project" value="InterPro"/>
</dbReference>
<accession>A0AA35SIW0</accession>
<feature type="domain" description="NADH-ubiquinone oxidoreductase 51kDa subunit iron-sulphur binding" evidence="6">
    <location>
        <begin position="291"/>
        <end position="336"/>
    </location>
</feature>
<dbReference type="GO" id="GO:0046872">
    <property type="term" value="F:metal ion binding"/>
    <property type="evidence" value="ECO:0007669"/>
    <property type="project" value="UniProtKB-KW"/>
</dbReference>
<organism evidence="7 8">
    <name type="scientific">Geodia barretti</name>
    <name type="common">Barrett's horny sponge</name>
    <dbReference type="NCBI Taxonomy" id="519541"/>
    <lineage>
        <taxon>Eukaryota</taxon>
        <taxon>Metazoa</taxon>
        <taxon>Porifera</taxon>
        <taxon>Demospongiae</taxon>
        <taxon>Heteroscleromorpha</taxon>
        <taxon>Tetractinellida</taxon>
        <taxon>Astrophorina</taxon>
        <taxon>Geodiidae</taxon>
        <taxon>Geodia</taxon>
    </lineage>
</organism>
<proteinExistence type="inferred from homology"/>
<evidence type="ECO:0000256" key="5">
    <source>
        <dbReference type="ARBA" id="ARBA00023014"/>
    </source>
</evidence>
<evidence type="ECO:0000256" key="2">
    <source>
        <dbReference type="ARBA" id="ARBA00022485"/>
    </source>
</evidence>
<dbReference type="Pfam" id="PF01512">
    <property type="entry name" value="Complex1_51K"/>
    <property type="match status" value="1"/>
</dbReference>
<evidence type="ECO:0000313" key="8">
    <source>
        <dbReference type="Proteomes" id="UP001174909"/>
    </source>
</evidence>
<dbReference type="InterPro" id="IPR001949">
    <property type="entry name" value="NADH-UbQ_OxRdtase_51kDa_CS"/>
</dbReference>
<evidence type="ECO:0000256" key="4">
    <source>
        <dbReference type="ARBA" id="ARBA00023004"/>
    </source>
</evidence>
<dbReference type="Pfam" id="PF10531">
    <property type="entry name" value="SLBB"/>
    <property type="match status" value="1"/>
</dbReference>
<dbReference type="AlphaFoldDB" id="A0AA35SIW0"/>
<reference evidence="7" key="1">
    <citation type="submission" date="2023-03" db="EMBL/GenBank/DDBJ databases">
        <authorList>
            <person name="Steffen K."/>
            <person name="Cardenas P."/>
        </authorList>
    </citation>
    <scope>NUCLEOTIDE SEQUENCE</scope>
</reference>
<dbReference type="SMART" id="SM00928">
    <property type="entry name" value="NADH_4Fe-4S"/>
    <property type="match status" value="1"/>
</dbReference>
<comment type="caution">
    <text evidence="7">The sequence shown here is derived from an EMBL/GenBank/DDBJ whole genome shotgun (WGS) entry which is preliminary data.</text>
</comment>
<keyword evidence="5" id="KW-0411">Iron-sulfur</keyword>
<dbReference type="InterPro" id="IPR037225">
    <property type="entry name" value="Nuo51_FMN-bd_sf"/>
</dbReference>
<sequence length="380" mass="38940">MPPDAVIRLVLDAGLLGRGGAFFPAARKWQAARGVAAQRRHLVVNAEEGEPGVFKDRHLMEGNPHRIVEGALIAAYAADAANVVIYVNAEANLSAERMSRAVADATTGGLIGDNILGSGFGCTVSVRRGAGGYVCGEETTLLNTIEGRRREPRLRPPFPTDAGLYGEPTVINNAETLCNVPAILTGGVRRFASVGLDEARGTRLVSLSGAVKRPGMAEVPMGTTVREVIDQVGGGVAAGRTLGFAAVGGPSSGILPAAELDVPLRPGNLHPSGVVMGAGGITVFDDQASPAQVAARLAAYNAAESCGKCTPCREGTPRIAAALQRIANGGETGSDRSDLQDLAEIVGAASLCGLGQMAGNPVNSFLHFYGSTVYGSTAST</sequence>
<dbReference type="InterPro" id="IPR037207">
    <property type="entry name" value="Nuop51_4Fe4S-bd_sf"/>
</dbReference>
<dbReference type="SUPFAM" id="SSF142984">
    <property type="entry name" value="Nqo1 middle domain-like"/>
    <property type="match status" value="1"/>
</dbReference>
<dbReference type="GO" id="GO:0010181">
    <property type="term" value="F:FMN binding"/>
    <property type="evidence" value="ECO:0007669"/>
    <property type="project" value="InterPro"/>
</dbReference>
<dbReference type="Gene3D" id="3.40.50.11540">
    <property type="entry name" value="NADH-ubiquinone oxidoreductase 51kDa subunit"/>
    <property type="match status" value="1"/>
</dbReference>
<dbReference type="InterPro" id="IPR019575">
    <property type="entry name" value="Nuop51_4Fe4S-bd"/>
</dbReference>
<dbReference type="EMBL" id="CASHTH010002500">
    <property type="protein sequence ID" value="CAI8030778.1"/>
    <property type="molecule type" value="Genomic_DNA"/>
</dbReference>
<gene>
    <name evidence="7" type="ORF">GBAR_LOCUS17465</name>
</gene>
<dbReference type="InterPro" id="IPR019554">
    <property type="entry name" value="Soluble_ligand-bd"/>
</dbReference>
<comment type="similarity">
    <text evidence="1">Belongs to the complex I 51 kDa subunit family.</text>
</comment>
<dbReference type="InterPro" id="IPR011538">
    <property type="entry name" value="Nuo51_FMN-bd"/>
</dbReference>
<dbReference type="Pfam" id="PF10589">
    <property type="entry name" value="NADH_4Fe-4S"/>
    <property type="match status" value="1"/>
</dbReference>
<keyword evidence="4" id="KW-0408">Iron</keyword>
<evidence type="ECO:0000313" key="7">
    <source>
        <dbReference type="EMBL" id="CAI8030778.1"/>
    </source>
</evidence>
<evidence type="ECO:0000256" key="3">
    <source>
        <dbReference type="ARBA" id="ARBA00022723"/>
    </source>
</evidence>
<name>A0AA35SIW0_GEOBA</name>
<dbReference type="PANTHER" id="PTHR43578">
    <property type="entry name" value="NADH-QUINONE OXIDOREDUCTASE SUBUNIT F"/>
    <property type="match status" value="1"/>
</dbReference>
<protein>
    <submittedName>
        <fullName evidence="7">NADH-quinone oxidoreductase subunit F</fullName>
    </submittedName>
</protein>
<evidence type="ECO:0000256" key="1">
    <source>
        <dbReference type="ARBA" id="ARBA00007523"/>
    </source>
</evidence>
<dbReference type="SUPFAM" id="SSF140490">
    <property type="entry name" value="Nqo1C-terminal domain-like"/>
    <property type="match status" value="1"/>
</dbReference>
<dbReference type="Gene3D" id="1.20.1440.230">
    <property type="entry name" value="NADH-ubiquinone oxidoreductase 51kDa subunit, iron-sulphur binding domain"/>
    <property type="match status" value="1"/>
</dbReference>
<dbReference type="Proteomes" id="UP001174909">
    <property type="component" value="Unassembled WGS sequence"/>
</dbReference>
<dbReference type="PANTHER" id="PTHR43578:SF3">
    <property type="entry name" value="NADH-QUINONE OXIDOREDUCTASE SUBUNIT F"/>
    <property type="match status" value="1"/>
</dbReference>
<dbReference type="SUPFAM" id="SSF142019">
    <property type="entry name" value="Nqo1 FMN-binding domain-like"/>
    <property type="match status" value="1"/>
</dbReference>
<evidence type="ECO:0000259" key="6">
    <source>
        <dbReference type="SMART" id="SM00928"/>
    </source>
</evidence>
<keyword evidence="8" id="KW-1185">Reference proteome</keyword>
<keyword evidence="3" id="KW-0479">Metal-binding</keyword>
<keyword evidence="2" id="KW-0004">4Fe-4S</keyword>